<reference evidence="3" key="1">
    <citation type="submission" date="2020-02" db="EMBL/GenBank/DDBJ databases">
        <authorList>
            <person name="Meier V. D."/>
        </authorList>
    </citation>
    <scope>NUCLEOTIDE SEQUENCE</scope>
    <source>
        <strain evidence="3">AVDCRST_MAG56</strain>
    </source>
</reference>
<dbReference type="InterPro" id="IPR019852">
    <property type="entry name" value="Motility-assoc_prot_GldL"/>
</dbReference>
<feature type="transmembrane region" description="Helical" evidence="1">
    <location>
        <begin position="12"/>
        <end position="33"/>
    </location>
</feature>
<dbReference type="NCBIfam" id="TIGR03513">
    <property type="entry name" value="GldL_gliding"/>
    <property type="match status" value="1"/>
</dbReference>
<dbReference type="AlphaFoldDB" id="A0A6J4L441"/>
<accession>A0A6J4L441</accession>
<dbReference type="Pfam" id="PF22827">
    <property type="entry name" value="GldL_N"/>
    <property type="match status" value="1"/>
</dbReference>
<keyword evidence="1" id="KW-1133">Transmembrane helix</keyword>
<proteinExistence type="predicted"/>
<evidence type="ECO:0000256" key="1">
    <source>
        <dbReference type="SAM" id="Phobius"/>
    </source>
</evidence>
<feature type="domain" description="Gliding motility protein GldL-like N-terminal" evidence="2">
    <location>
        <begin position="20"/>
        <end position="81"/>
    </location>
</feature>
<evidence type="ECO:0000259" key="2">
    <source>
        <dbReference type="Pfam" id="PF22827"/>
    </source>
</evidence>
<dbReference type="EMBL" id="CADCTQ010000579">
    <property type="protein sequence ID" value="CAA9322015.1"/>
    <property type="molecule type" value="Genomic_DNA"/>
</dbReference>
<name>A0A6J4L441_9SPHI</name>
<evidence type="ECO:0000313" key="3">
    <source>
        <dbReference type="EMBL" id="CAA9322015.1"/>
    </source>
</evidence>
<organism evidence="3">
    <name type="scientific">uncultured Cytophagales bacterium</name>
    <dbReference type="NCBI Taxonomy" id="158755"/>
    <lineage>
        <taxon>Bacteria</taxon>
        <taxon>Pseudomonadati</taxon>
        <taxon>Bacteroidota</taxon>
        <taxon>Sphingobacteriia</taxon>
        <taxon>Sphingobacteriales</taxon>
        <taxon>environmental samples</taxon>
    </lineage>
</organism>
<sequence length="269" mass="29280">MSAKKGGSMDFVFSRVMPFVYGIGAAIVIVGAMFKLMHWDGANEMLIIGLTTEAIIFFLSAFQPPHQEPDWTKVYPELAEDFKGETTPRRNAPQQGNGLTAKLDDMLANAKVGPELINSLGAGLRNLADTTHKMNTMADATVATSEYAKNVKLASTSLVEMNKSYANTVNAMSEMANASQDAKAYHAQVQHITKNLGALNAVYEMELQDTNKHLKAMNAFYTSLSSAMENMAEASKDTAQFKGELSKLTNNLTSLNKVYGSMLTAMRGQ</sequence>
<keyword evidence="1" id="KW-0812">Transmembrane</keyword>
<gene>
    <name evidence="3" type="ORF">AVDCRST_MAG56-7029</name>
</gene>
<keyword evidence="1" id="KW-0472">Membrane</keyword>
<protein>
    <recommendedName>
        <fullName evidence="2">Gliding motility protein GldL-like N-terminal domain-containing protein</fullName>
    </recommendedName>
</protein>
<dbReference type="InterPro" id="IPR055087">
    <property type="entry name" value="GldL-like_N"/>
</dbReference>